<name>A0A5C6EK71_9BACT</name>
<proteinExistence type="predicted"/>
<dbReference type="GO" id="GO:0046098">
    <property type="term" value="P:guanine metabolic process"/>
    <property type="evidence" value="ECO:0007669"/>
    <property type="project" value="TreeGrafter"/>
</dbReference>
<dbReference type="AlphaFoldDB" id="A0A5C6EK71"/>
<dbReference type="EMBL" id="SJPW01000006">
    <property type="protein sequence ID" value="TWU48835.1"/>
    <property type="molecule type" value="Genomic_DNA"/>
</dbReference>
<dbReference type="InterPro" id="IPR006680">
    <property type="entry name" value="Amidohydro-rel"/>
</dbReference>
<dbReference type="GO" id="GO:0008892">
    <property type="term" value="F:guanine deaminase activity"/>
    <property type="evidence" value="ECO:0007669"/>
    <property type="project" value="UniProtKB-EC"/>
</dbReference>
<dbReference type="PANTHER" id="PTHR11271">
    <property type="entry name" value="GUANINE DEAMINASE"/>
    <property type="match status" value="1"/>
</dbReference>
<keyword evidence="3 6" id="KW-0378">Hydrolase</keyword>
<reference evidence="6 7" key="1">
    <citation type="submission" date="2019-02" db="EMBL/GenBank/DDBJ databases">
        <title>Deep-cultivation of Planctomycetes and their phenomic and genomic characterization uncovers novel biology.</title>
        <authorList>
            <person name="Wiegand S."/>
            <person name="Jogler M."/>
            <person name="Boedeker C."/>
            <person name="Pinto D."/>
            <person name="Vollmers J."/>
            <person name="Rivas-Marin E."/>
            <person name="Kohn T."/>
            <person name="Peeters S.H."/>
            <person name="Heuer A."/>
            <person name="Rast P."/>
            <person name="Oberbeckmann S."/>
            <person name="Bunk B."/>
            <person name="Jeske O."/>
            <person name="Meyerdierks A."/>
            <person name="Storesund J.E."/>
            <person name="Kallscheuer N."/>
            <person name="Luecker S."/>
            <person name="Lage O.M."/>
            <person name="Pohl T."/>
            <person name="Merkel B.J."/>
            <person name="Hornburger P."/>
            <person name="Mueller R.-W."/>
            <person name="Bruemmer F."/>
            <person name="Labrenz M."/>
            <person name="Spormann A.M."/>
            <person name="Op Den Camp H."/>
            <person name="Overmann J."/>
            <person name="Amann R."/>
            <person name="Jetten M.S.M."/>
            <person name="Mascher T."/>
            <person name="Medema M.H."/>
            <person name="Devos D.P."/>
            <person name="Kaster A.-K."/>
            <person name="Ovreas L."/>
            <person name="Rohde M."/>
            <person name="Galperin M.Y."/>
            <person name="Jogler C."/>
        </authorList>
    </citation>
    <scope>NUCLEOTIDE SEQUENCE [LARGE SCALE GENOMIC DNA]</scope>
    <source>
        <strain evidence="6 7">Poly51</strain>
    </source>
</reference>
<dbReference type="InterPro" id="IPR051607">
    <property type="entry name" value="Metallo-dep_hydrolases"/>
</dbReference>
<evidence type="ECO:0000313" key="6">
    <source>
        <dbReference type="EMBL" id="TWU48835.1"/>
    </source>
</evidence>
<dbReference type="Pfam" id="PF01979">
    <property type="entry name" value="Amidohydro_1"/>
    <property type="match status" value="1"/>
</dbReference>
<dbReference type="PANTHER" id="PTHR11271:SF6">
    <property type="entry name" value="GUANINE DEAMINASE"/>
    <property type="match status" value="1"/>
</dbReference>
<evidence type="ECO:0000256" key="2">
    <source>
        <dbReference type="ARBA" id="ARBA00022723"/>
    </source>
</evidence>
<protein>
    <submittedName>
        <fullName evidence="6">Guanine deaminase</fullName>
        <ecNumber evidence="6">3.5.4.3</ecNumber>
    </submittedName>
</protein>
<keyword evidence="2" id="KW-0479">Metal-binding</keyword>
<evidence type="ECO:0000313" key="7">
    <source>
        <dbReference type="Proteomes" id="UP000318288"/>
    </source>
</evidence>
<dbReference type="SUPFAM" id="SSF51556">
    <property type="entry name" value="Metallo-dependent hydrolases"/>
    <property type="match status" value="1"/>
</dbReference>
<dbReference type="GO" id="GO:0005829">
    <property type="term" value="C:cytosol"/>
    <property type="evidence" value="ECO:0007669"/>
    <property type="project" value="TreeGrafter"/>
</dbReference>
<dbReference type="Proteomes" id="UP000318288">
    <property type="component" value="Unassembled WGS sequence"/>
</dbReference>
<organism evidence="6 7">
    <name type="scientific">Rubripirellula tenax</name>
    <dbReference type="NCBI Taxonomy" id="2528015"/>
    <lineage>
        <taxon>Bacteria</taxon>
        <taxon>Pseudomonadati</taxon>
        <taxon>Planctomycetota</taxon>
        <taxon>Planctomycetia</taxon>
        <taxon>Pirellulales</taxon>
        <taxon>Pirellulaceae</taxon>
        <taxon>Rubripirellula</taxon>
    </lineage>
</organism>
<keyword evidence="7" id="KW-1185">Reference proteome</keyword>
<dbReference type="InterPro" id="IPR011059">
    <property type="entry name" value="Metal-dep_hydrolase_composite"/>
</dbReference>
<dbReference type="Gene3D" id="2.30.40.10">
    <property type="entry name" value="Urease, subunit C, domain 1"/>
    <property type="match status" value="1"/>
</dbReference>
<comment type="cofactor">
    <cofactor evidence="1">
        <name>Zn(2+)</name>
        <dbReference type="ChEBI" id="CHEBI:29105"/>
    </cofactor>
</comment>
<feature type="domain" description="Amidohydrolase-related" evidence="5">
    <location>
        <begin position="51"/>
        <end position="396"/>
    </location>
</feature>
<dbReference type="OrthoDB" id="9807210at2"/>
<evidence type="ECO:0000259" key="5">
    <source>
        <dbReference type="Pfam" id="PF01979"/>
    </source>
</evidence>
<accession>A0A5C6EK71</accession>
<dbReference type="SUPFAM" id="SSF51338">
    <property type="entry name" value="Composite domain of metallo-dependent hydrolases"/>
    <property type="match status" value="1"/>
</dbReference>
<evidence type="ECO:0000256" key="1">
    <source>
        <dbReference type="ARBA" id="ARBA00001947"/>
    </source>
</evidence>
<dbReference type="Gene3D" id="3.20.20.140">
    <property type="entry name" value="Metal-dependent hydrolases"/>
    <property type="match status" value="1"/>
</dbReference>
<dbReference type="InterPro" id="IPR032466">
    <property type="entry name" value="Metal_Hydrolase"/>
</dbReference>
<dbReference type="EC" id="3.5.4.3" evidence="6"/>
<dbReference type="RefSeq" id="WP_146460411.1">
    <property type="nucleotide sequence ID" value="NZ_SJPW01000006.1"/>
</dbReference>
<evidence type="ECO:0000256" key="4">
    <source>
        <dbReference type="ARBA" id="ARBA00022833"/>
    </source>
</evidence>
<dbReference type="GO" id="GO:0008270">
    <property type="term" value="F:zinc ion binding"/>
    <property type="evidence" value="ECO:0007669"/>
    <property type="project" value="TreeGrafter"/>
</dbReference>
<keyword evidence="4" id="KW-0862">Zinc</keyword>
<gene>
    <name evidence="6" type="primary">guaD</name>
    <name evidence="6" type="ORF">Poly51_47390</name>
</gene>
<evidence type="ECO:0000256" key="3">
    <source>
        <dbReference type="ARBA" id="ARBA00022801"/>
    </source>
</evidence>
<comment type="caution">
    <text evidence="6">The sequence shown here is derived from an EMBL/GenBank/DDBJ whole genome shotgun (WGS) entry which is preliminary data.</text>
</comment>
<sequence length="399" mass="42564">MILFGNLLLADDSGKCHIEVGTVRVADGMIDEVNLGDRPKHFDHGGPTSLIAPGFIDAHCHLPQFDLIGAHGMPLLRWLSDVTFPSEMKWADVDYARSMTRRVIDQLLSVGTTGIATYATVHHESARAAIEEVSASGLRGVVGQVLMDREAPPALCLPAQQLLDEAAALQREFPSGNRVAAAITPRFAISCSEPLLSGAGAIAAETGATIQTHLAETVQECERVSELFGGTPYVDVYRQCGLLTERSLLGHGIHLHPADRDGLRRSESTVVHCPTANTFLRSGAMSRDAMIQSGVKLAVGSDVGAGYERSMVRVARAMIEAASSLGPRFPSTAEAWYAITAGNADSLGWTDAGRIAVGASADLLVINPTVSWLGGAADPLSMLMFAWDDRWLKTTLLAR</sequence>